<dbReference type="InterPro" id="IPR050613">
    <property type="entry name" value="Sec_Metabolite_Reg"/>
</dbReference>
<keyword evidence="2" id="KW-0479">Metal-binding</keyword>
<keyword evidence="3" id="KW-0539">Nucleus</keyword>
<proteinExistence type="predicted"/>
<keyword evidence="7" id="KW-1185">Reference proteome</keyword>
<dbReference type="GO" id="GO:0006351">
    <property type="term" value="P:DNA-templated transcription"/>
    <property type="evidence" value="ECO:0007669"/>
    <property type="project" value="InterPro"/>
</dbReference>
<dbReference type="InterPro" id="IPR036864">
    <property type="entry name" value="Zn2-C6_fun-type_DNA-bd_sf"/>
</dbReference>
<comment type="subcellular location">
    <subcellularLocation>
        <location evidence="1">Nucleus</location>
    </subcellularLocation>
</comment>
<dbReference type="RefSeq" id="XP_045959258.1">
    <property type="nucleotide sequence ID" value="XM_046102375.1"/>
</dbReference>
<dbReference type="Gene3D" id="4.10.240.10">
    <property type="entry name" value="Zn(2)-C6 fungal-type DNA-binding domain"/>
    <property type="match status" value="1"/>
</dbReference>
<organism evidence="6 7">
    <name type="scientific">Truncatella angustata</name>
    <dbReference type="NCBI Taxonomy" id="152316"/>
    <lineage>
        <taxon>Eukaryota</taxon>
        <taxon>Fungi</taxon>
        <taxon>Dikarya</taxon>
        <taxon>Ascomycota</taxon>
        <taxon>Pezizomycotina</taxon>
        <taxon>Sordariomycetes</taxon>
        <taxon>Xylariomycetidae</taxon>
        <taxon>Amphisphaeriales</taxon>
        <taxon>Sporocadaceae</taxon>
        <taxon>Truncatella</taxon>
    </lineage>
</organism>
<accession>A0A9P8UMM0</accession>
<evidence type="ECO:0000256" key="3">
    <source>
        <dbReference type="ARBA" id="ARBA00023242"/>
    </source>
</evidence>
<dbReference type="PANTHER" id="PTHR31001:SF74">
    <property type="entry name" value="ZN(II)2CYS6 TRANSCRIPTION FACTOR (EUROFUNG)"/>
    <property type="match status" value="1"/>
</dbReference>
<dbReference type="Pfam" id="PF00172">
    <property type="entry name" value="Zn_clus"/>
    <property type="match status" value="1"/>
</dbReference>
<feature type="compositionally biased region" description="Polar residues" evidence="4">
    <location>
        <begin position="124"/>
        <end position="141"/>
    </location>
</feature>
<dbReference type="PANTHER" id="PTHR31001">
    <property type="entry name" value="UNCHARACTERIZED TRANSCRIPTIONAL REGULATORY PROTEIN"/>
    <property type="match status" value="1"/>
</dbReference>
<feature type="domain" description="Zn(2)-C6 fungal-type" evidence="5">
    <location>
        <begin position="51"/>
        <end position="80"/>
    </location>
</feature>
<dbReference type="InterPro" id="IPR007219">
    <property type="entry name" value="XnlR_reg_dom"/>
</dbReference>
<dbReference type="GO" id="GO:0003677">
    <property type="term" value="F:DNA binding"/>
    <property type="evidence" value="ECO:0007669"/>
    <property type="project" value="InterPro"/>
</dbReference>
<dbReference type="InterPro" id="IPR001138">
    <property type="entry name" value="Zn2Cys6_DnaBD"/>
</dbReference>
<dbReference type="GO" id="GO:0000981">
    <property type="term" value="F:DNA-binding transcription factor activity, RNA polymerase II-specific"/>
    <property type="evidence" value="ECO:0007669"/>
    <property type="project" value="InterPro"/>
</dbReference>
<dbReference type="SUPFAM" id="SSF57701">
    <property type="entry name" value="Zn2/Cys6 DNA-binding domain"/>
    <property type="match status" value="1"/>
</dbReference>
<dbReference type="CDD" id="cd00067">
    <property type="entry name" value="GAL4"/>
    <property type="match status" value="1"/>
</dbReference>
<evidence type="ECO:0000256" key="2">
    <source>
        <dbReference type="ARBA" id="ARBA00022723"/>
    </source>
</evidence>
<dbReference type="CDD" id="cd12148">
    <property type="entry name" value="fungal_TF_MHR"/>
    <property type="match status" value="1"/>
</dbReference>
<feature type="region of interest" description="Disordered" evidence="4">
    <location>
        <begin position="416"/>
        <end position="452"/>
    </location>
</feature>
<dbReference type="EMBL" id="JAGPXC010000003">
    <property type="protein sequence ID" value="KAH6654993.1"/>
    <property type="molecule type" value="Genomic_DNA"/>
</dbReference>
<feature type="region of interest" description="Disordered" evidence="4">
    <location>
        <begin position="124"/>
        <end position="151"/>
    </location>
</feature>
<dbReference type="SMART" id="SM00906">
    <property type="entry name" value="Fungal_trans"/>
    <property type="match status" value="1"/>
</dbReference>
<reference evidence="6" key="1">
    <citation type="journal article" date="2021" name="Nat. Commun.">
        <title>Genetic determinants of endophytism in the Arabidopsis root mycobiome.</title>
        <authorList>
            <person name="Mesny F."/>
            <person name="Miyauchi S."/>
            <person name="Thiergart T."/>
            <person name="Pickel B."/>
            <person name="Atanasova L."/>
            <person name="Karlsson M."/>
            <person name="Huettel B."/>
            <person name="Barry K.W."/>
            <person name="Haridas S."/>
            <person name="Chen C."/>
            <person name="Bauer D."/>
            <person name="Andreopoulos W."/>
            <person name="Pangilinan J."/>
            <person name="LaButti K."/>
            <person name="Riley R."/>
            <person name="Lipzen A."/>
            <person name="Clum A."/>
            <person name="Drula E."/>
            <person name="Henrissat B."/>
            <person name="Kohler A."/>
            <person name="Grigoriev I.V."/>
            <person name="Martin F.M."/>
            <person name="Hacquard S."/>
        </authorList>
    </citation>
    <scope>NUCLEOTIDE SEQUENCE</scope>
    <source>
        <strain evidence="6">MPI-SDFR-AT-0073</strain>
    </source>
</reference>
<evidence type="ECO:0000313" key="6">
    <source>
        <dbReference type="EMBL" id="KAH6654993.1"/>
    </source>
</evidence>
<evidence type="ECO:0000256" key="1">
    <source>
        <dbReference type="ARBA" id="ARBA00004123"/>
    </source>
</evidence>
<dbReference type="Proteomes" id="UP000758603">
    <property type="component" value="Unassembled WGS sequence"/>
</dbReference>
<dbReference type="OrthoDB" id="4934715at2759"/>
<name>A0A9P8UMM0_9PEZI</name>
<feature type="region of interest" description="Disordered" evidence="4">
    <location>
        <begin position="1"/>
        <end position="49"/>
    </location>
</feature>
<dbReference type="Pfam" id="PF04082">
    <property type="entry name" value="Fungal_trans"/>
    <property type="match status" value="1"/>
</dbReference>
<sequence>MSFASSPILALSPSMGHQDSGTPPPGVESSASITQPHTSHARRRRDKPQLSCVDCRRRKSRCDRKHPCANCFTRGQMCVYPENHTVASAPSIPQPSLAATPNLQDRLDHLERLVLSLKNETSDVKNTISGPSIEPSGSVQDSVRDGSSEGGSMHFSAAEHRYISGDHWAAILNSIADLRDHFDRQEHLGLVSASDGVSTRSNGGQSAGVNKGQRALLLYGCRPATSRADILAALPPREAVSRYVSRYFNRMDLVSSAAVHGPTFLQEYENFWQDPSQVPIIWLGLLFGMIALAVLSSEMHEVGNGNSTEQLLLQVQLYREKITQCLIMSEYTKCGPYVLETIIHYVYVEYLLKPDADQDLWFLLALEVNTAKRMGYHRDPRHFSDISILEGEMRRRLWATVLQSDILISSQMGMPRMTSDCQSDTAEPRNLNDTDLDQDTTELPPSRPETEHTTTIGVIARRRLLVVLGTISDLTAKVKPVSYSEFLKVDNSLHEAADSIPQPLKMKPITSSMTDSQQLIMARLFLNHMFYKGQLLLHQRFLYMPSTSSDKDTFEYSRKACIDASLGTLQIQQTLDEETCPGGQLDTLRWRVTSIMNHQFLTATMILCSLLYRGRTIQRIDEITAALLASRAIWMRRSVKSREAQKAAETVSMVLARAGASDRFVPEDPSPPTSTTTTLMRDIEISLGLDQIGTLTNVDHMLFPQVPGPTNLPFAVTFTESDLQQPMEYSMNMDMMDRAGWALPQWLATSQPSEPEAL</sequence>
<gene>
    <name evidence="6" type="ORF">BKA67DRAFT_559187</name>
</gene>
<protein>
    <recommendedName>
        <fullName evidence="5">Zn(2)-C6 fungal-type domain-containing protein</fullName>
    </recommendedName>
</protein>
<evidence type="ECO:0000259" key="5">
    <source>
        <dbReference type="PROSITE" id="PS50048"/>
    </source>
</evidence>
<dbReference type="AlphaFoldDB" id="A0A9P8UMM0"/>
<dbReference type="PROSITE" id="PS50048">
    <property type="entry name" value="ZN2_CY6_FUNGAL_2"/>
    <property type="match status" value="1"/>
</dbReference>
<dbReference type="GO" id="GO:0008270">
    <property type="term" value="F:zinc ion binding"/>
    <property type="evidence" value="ECO:0007669"/>
    <property type="project" value="InterPro"/>
</dbReference>
<dbReference type="GeneID" id="70131267"/>
<evidence type="ECO:0000256" key="4">
    <source>
        <dbReference type="SAM" id="MobiDB-lite"/>
    </source>
</evidence>
<comment type="caution">
    <text evidence="6">The sequence shown here is derived from an EMBL/GenBank/DDBJ whole genome shotgun (WGS) entry which is preliminary data.</text>
</comment>
<dbReference type="GO" id="GO:0005634">
    <property type="term" value="C:nucleus"/>
    <property type="evidence" value="ECO:0007669"/>
    <property type="project" value="UniProtKB-SubCell"/>
</dbReference>
<feature type="compositionally biased region" description="Polar residues" evidence="4">
    <location>
        <begin position="29"/>
        <end position="38"/>
    </location>
</feature>
<dbReference type="PROSITE" id="PS00463">
    <property type="entry name" value="ZN2_CY6_FUNGAL_1"/>
    <property type="match status" value="1"/>
</dbReference>
<dbReference type="SMART" id="SM00066">
    <property type="entry name" value="GAL4"/>
    <property type="match status" value="1"/>
</dbReference>
<evidence type="ECO:0000313" key="7">
    <source>
        <dbReference type="Proteomes" id="UP000758603"/>
    </source>
</evidence>